<dbReference type="Proteomes" id="UP001150924">
    <property type="component" value="Unassembled WGS sequence"/>
</dbReference>
<dbReference type="RefSeq" id="WP_267774454.1">
    <property type="nucleotide sequence ID" value="NZ_JAPNKE010000002.1"/>
</dbReference>
<sequence length="200" mass="19986">MDRPPAALVLAAALALAACSDNGDGPTTIVTGATTDITSPATGTTEGSTSSSSGGSDAGTGSTTSTATTEAGSSSTSTSSSTSNSTTTTTGDETTTTGDASSTTMLDPVEACLAEVDPGDECNECICTECLMQWDACHADEGCTAIQQCAQTNGCYGDECDAPCATVMNFYGPPDSPSMTAWKALTACLVEASCDRKCPW</sequence>
<evidence type="ECO:0000313" key="4">
    <source>
        <dbReference type="Proteomes" id="UP001150924"/>
    </source>
</evidence>
<dbReference type="AlphaFoldDB" id="A0A9X3EVV0"/>
<keyword evidence="4" id="KW-1185">Reference proteome</keyword>
<evidence type="ECO:0000256" key="2">
    <source>
        <dbReference type="SAM" id="SignalP"/>
    </source>
</evidence>
<evidence type="ECO:0000256" key="1">
    <source>
        <dbReference type="SAM" id="MobiDB-lite"/>
    </source>
</evidence>
<accession>A0A9X3EVV0</accession>
<gene>
    <name evidence="3" type="ORF">OV079_37775</name>
</gene>
<feature type="signal peptide" evidence="2">
    <location>
        <begin position="1"/>
        <end position="17"/>
    </location>
</feature>
<dbReference type="PROSITE" id="PS51257">
    <property type="entry name" value="PROKAR_LIPOPROTEIN"/>
    <property type="match status" value="1"/>
</dbReference>
<proteinExistence type="predicted"/>
<evidence type="ECO:0000313" key="3">
    <source>
        <dbReference type="EMBL" id="MCY1011213.1"/>
    </source>
</evidence>
<keyword evidence="2" id="KW-0732">Signal</keyword>
<reference evidence="3" key="1">
    <citation type="submission" date="2022-11" db="EMBL/GenBank/DDBJ databases">
        <title>Minimal conservation of predation-associated metabolite biosynthetic gene clusters underscores biosynthetic potential of Myxococcota including descriptions for ten novel species: Archangium lansinium sp. nov., Myxococcus landrumus sp. nov., Nannocystis bai.</title>
        <authorList>
            <person name="Ahearne A."/>
            <person name="Stevens C."/>
            <person name="Phillips K."/>
        </authorList>
    </citation>
    <scope>NUCLEOTIDE SEQUENCE</scope>
    <source>
        <strain evidence="3">Na p29</strain>
    </source>
</reference>
<comment type="caution">
    <text evidence="3">The sequence shown here is derived from an EMBL/GenBank/DDBJ whole genome shotgun (WGS) entry which is preliminary data.</text>
</comment>
<organism evidence="3 4">
    <name type="scientific">Nannocystis pusilla</name>
    <dbReference type="NCBI Taxonomy" id="889268"/>
    <lineage>
        <taxon>Bacteria</taxon>
        <taxon>Pseudomonadati</taxon>
        <taxon>Myxococcota</taxon>
        <taxon>Polyangia</taxon>
        <taxon>Nannocystales</taxon>
        <taxon>Nannocystaceae</taxon>
        <taxon>Nannocystis</taxon>
    </lineage>
</organism>
<feature type="region of interest" description="Disordered" evidence="1">
    <location>
        <begin position="30"/>
        <end position="103"/>
    </location>
</feature>
<feature type="chain" id="PRO_5040999957" evidence="2">
    <location>
        <begin position="18"/>
        <end position="200"/>
    </location>
</feature>
<name>A0A9X3EVV0_9BACT</name>
<protein>
    <submittedName>
        <fullName evidence="3">Uncharacterized protein</fullName>
    </submittedName>
</protein>
<dbReference type="EMBL" id="JAPNKE010000002">
    <property type="protein sequence ID" value="MCY1011213.1"/>
    <property type="molecule type" value="Genomic_DNA"/>
</dbReference>